<dbReference type="RefSeq" id="WP_035126343.1">
    <property type="nucleotide sequence ID" value="NZ_JRHH01000003.1"/>
</dbReference>
<evidence type="ECO:0000256" key="1">
    <source>
        <dbReference type="SAM" id="SignalP"/>
    </source>
</evidence>
<feature type="chain" id="PRO_5001910519" evidence="1">
    <location>
        <begin position="23"/>
        <end position="160"/>
    </location>
</feature>
<name>A0A095V0T6_9FLAO</name>
<evidence type="ECO:0000313" key="3">
    <source>
        <dbReference type="Proteomes" id="UP000029554"/>
    </source>
</evidence>
<keyword evidence="1" id="KW-0732">Signal</keyword>
<dbReference type="eggNOG" id="ENOG5032565">
    <property type="taxonomic scope" value="Bacteria"/>
</dbReference>
<organism evidence="2 3">
    <name type="scientific">Flavobacterium aquatile LMG 4008 = ATCC 11947</name>
    <dbReference type="NCBI Taxonomy" id="1453498"/>
    <lineage>
        <taxon>Bacteria</taxon>
        <taxon>Pseudomonadati</taxon>
        <taxon>Bacteroidota</taxon>
        <taxon>Flavobacteriia</taxon>
        <taxon>Flavobacteriales</taxon>
        <taxon>Flavobacteriaceae</taxon>
        <taxon>Flavobacterium</taxon>
    </lineage>
</organism>
<gene>
    <name evidence="2" type="ORF">LG45_09355</name>
</gene>
<dbReference type="Proteomes" id="UP000029554">
    <property type="component" value="Unassembled WGS sequence"/>
</dbReference>
<proteinExistence type="predicted"/>
<dbReference type="EMBL" id="JRHH01000003">
    <property type="protein sequence ID" value="KGD68475.1"/>
    <property type="molecule type" value="Genomic_DNA"/>
</dbReference>
<protein>
    <submittedName>
        <fullName evidence="2">Uncharacterized protein</fullName>
    </submittedName>
</protein>
<reference evidence="2 3" key="1">
    <citation type="submission" date="2014-09" db="EMBL/GenBank/DDBJ databases">
        <title>Whole Genome Shotgun of Flavobacterium aquatile LMG 4008.</title>
        <authorList>
            <person name="Gale A.N."/>
            <person name="Pipes S.E."/>
            <person name="Newman J.D."/>
        </authorList>
    </citation>
    <scope>NUCLEOTIDE SEQUENCE [LARGE SCALE GENOMIC DNA]</scope>
    <source>
        <strain evidence="2 3">LMG 4008</strain>
    </source>
</reference>
<evidence type="ECO:0000313" key="2">
    <source>
        <dbReference type="EMBL" id="KGD68475.1"/>
    </source>
</evidence>
<dbReference type="OrthoDB" id="1360972at2"/>
<accession>A0A095V0T6</accession>
<dbReference type="AlphaFoldDB" id="A0A095V0T6"/>
<comment type="caution">
    <text evidence="2">The sequence shown here is derived from an EMBL/GenBank/DDBJ whole genome shotgun (WGS) entry which is preliminary data.</text>
</comment>
<sequence length="160" mass="17860">MKIVQSILVVSVTLMTISSANAQYGNNGYYGNGIGNGNGAGGPIGATAGNQYKYEKSKETLDKERAENTNKSVETLKNELNLDELQLVIVRKEVEESNKKIYALAKEKDKSQDELAAEINAITEKMDTTINTFLNNEQKVKYKVIIESRKERINKIKNKK</sequence>
<feature type="signal peptide" evidence="1">
    <location>
        <begin position="1"/>
        <end position="22"/>
    </location>
</feature>
<keyword evidence="3" id="KW-1185">Reference proteome</keyword>